<dbReference type="PANTHER" id="PTHR11662">
    <property type="entry name" value="SOLUTE CARRIER FAMILY 17"/>
    <property type="match status" value="1"/>
</dbReference>
<comment type="subcellular location">
    <subcellularLocation>
        <location evidence="1">Membrane</location>
        <topology evidence="1">Multi-pass membrane protein</topology>
    </subcellularLocation>
</comment>
<feature type="transmembrane region" description="Helical" evidence="13">
    <location>
        <begin position="138"/>
        <end position="165"/>
    </location>
</feature>
<comment type="caution">
    <text evidence="15">The sequence shown here is derived from an EMBL/GenBank/DDBJ whole genome shotgun (WGS) entry which is preliminary data.</text>
</comment>
<organism evidence="15 16">
    <name type="scientific">Cloeon dipterum</name>
    <dbReference type="NCBI Taxonomy" id="197152"/>
    <lineage>
        <taxon>Eukaryota</taxon>
        <taxon>Metazoa</taxon>
        <taxon>Ecdysozoa</taxon>
        <taxon>Arthropoda</taxon>
        <taxon>Hexapoda</taxon>
        <taxon>Insecta</taxon>
        <taxon>Pterygota</taxon>
        <taxon>Palaeoptera</taxon>
        <taxon>Ephemeroptera</taxon>
        <taxon>Pisciforma</taxon>
        <taxon>Baetidae</taxon>
        <taxon>Cloeon</taxon>
    </lineage>
</organism>
<sequence length="596" mass="64418">MDGHRSSAGLVEAHLTSASPTRVRASWLQNCAIAHGIALVTADLRVFSASVRDSFALVVVCQTCAAMDIAENGKSVTPAADVHLPMGETPADQQHPASHLGLQTETPQGRLSWIDQTARRLSERFDRELGGPWLKIRYLVVFCCFLANAISYMMRVNLSVAIVAMTSTDGPEDVPHYDWDESIRGTILSSFFWGYIVTQVPSGYVAARYSATKLLFCMMLVATAATLLFPTAADLGWETACVARVILGLAQGSLLPCCHALLAKWSPPGERGRMSVYAYTGQPFGNVVALSCSGLIAASAGWPWVFYATGAIGLFTSVLFILLAADSPAVHKLASRDEREYIETSIGINSVADNTQRLRTPWKAILTSVPMWALIIVHCGQNWGFWTLLTEIPSYMDGVLGFDLKQNGLLSALPYLGLWIFGLIISWVSDHFLKKNCYSIGTSRKIGNSIAHYGGAVMLILLGFMSASQTAAVSVLVVAVALNAGTMVGYQVNHIDLSPNFASTMMGITNGLGNIMSILGPLVVGFIVTDKHSGEQWRTVWLISAAIYVVANTIFVIFGSGETQPWNSPDYKRTKASSVQDSSSDRSSSPQPAEKL</sequence>
<evidence type="ECO:0000256" key="13">
    <source>
        <dbReference type="SAM" id="Phobius"/>
    </source>
</evidence>
<dbReference type="InterPro" id="IPR050382">
    <property type="entry name" value="MFS_Na/Anion_cotransporter"/>
</dbReference>
<feature type="transmembrane region" description="Helical" evidence="13">
    <location>
        <begin position="304"/>
        <end position="325"/>
    </location>
</feature>
<keyword evidence="3" id="KW-0813">Transport</keyword>
<evidence type="ECO:0000256" key="9">
    <source>
        <dbReference type="ARBA" id="ARBA00023201"/>
    </source>
</evidence>
<dbReference type="AlphaFoldDB" id="A0A8S1BRX6"/>
<dbReference type="EMBL" id="CADEPI010000002">
    <property type="protein sequence ID" value="CAB3359868.1"/>
    <property type="molecule type" value="Genomic_DNA"/>
</dbReference>
<dbReference type="InterPro" id="IPR011701">
    <property type="entry name" value="MFS"/>
</dbReference>
<feature type="transmembrane region" description="Helical" evidence="13">
    <location>
        <begin position="185"/>
        <end position="207"/>
    </location>
</feature>
<comment type="function">
    <text evidence="10">May be an inorganic phosphate cotransporter.</text>
</comment>
<dbReference type="OrthoDB" id="2985014at2759"/>
<feature type="transmembrane region" description="Helical" evidence="13">
    <location>
        <begin position="276"/>
        <end position="298"/>
    </location>
</feature>
<feature type="transmembrane region" description="Helical" evidence="13">
    <location>
        <begin position="245"/>
        <end position="264"/>
    </location>
</feature>
<dbReference type="InterPro" id="IPR020846">
    <property type="entry name" value="MFS_dom"/>
</dbReference>
<keyword evidence="7" id="KW-0915">Sodium</keyword>
<keyword evidence="5" id="KW-0769">Symport</keyword>
<evidence type="ECO:0000256" key="12">
    <source>
        <dbReference type="SAM" id="MobiDB-lite"/>
    </source>
</evidence>
<evidence type="ECO:0000256" key="3">
    <source>
        <dbReference type="ARBA" id="ARBA00022448"/>
    </source>
</evidence>
<keyword evidence="6 13" id="KW-1133">Transmembrane helix</keyword>
<dbReference type="FunFam" id="1.20.1250.20:FF:000144">
    <property type="entry name" value="Picot, isoform B"/>
    <property type="match status" value="1"/>
</dbReference>
<dbReference type="GO" id="GO:0015293">
    <property type="term" value="F:symporter activity"/>
    <property type="evidence" value="ECO:0007669"/>
    <property type="project" value="UniProtKB-KW"/>
</dbReference>
<protein>
    <recommendedName>
        <fullName evidence="11">Putative inorganic phosphate cotransporter</fullName>
    </recommendedName>
</protein>
<keyword evidence="9" id="KW-0406">Ion transport</keyword>
<dbReference type="PROSITE" id="PS50850">
    <property type="entry name" value="MFS"/>
    <property type="match status" value="1"/>
</dbReference>
<dbReference type="Proteomes" id="UP000494165">
    <property type="component" value="Unassembled WGS sequence"/>
</dbReference>
<feature type="transmembrane region" description="Helical" evidence="13">
    <location>
        <begin position="409"/>
        <end position="429"/>
    </location>
</feature>
<gene>
    <name evidence="15" type="ORF">CLODIP_2_CD08025</name>
</gene>
<dbReference type="InterPro" id="IPR036259">
    <property type="entry name" value="MFS_trans_sf"/>
</dbReference>
<evidence type="ECO:0000256" key="6">
    <source>
        <dbReference type="ARBA" id="ARBA00022989"/>
    </source>
</evidence>
<feature type="transmembrane region" description="Helical" evidence="13">
    <location>
        <begin position="501"/>
        <end position="528"/>
    </location>
</feature>
<dbReference type="GO" id="GO:0006820">
    <property type="term" value="P:monoatomic anion transport"/>
    <property type="evidence" value="ECO:0007669"/>
    <property type="project" value="TreeGrafter"/>
</dbReference>
<dbReference type="GO" id="GO:0016020">
    <property type="term" value="C:membrane"/>
    <property type="evidence" value="ECO:0007669"/>
    <property type="project" value="UniProtKB-SubCell"/>
</dbReference>
<keyword evidence="4 13" id="KW-0812">Transmembrane</keyword>
<dbReference type="PANTHER" id="PTHR11662:SF280">
    <property type="entry name" value="FI21844P1-RELATED"/>
    <property type="match status" value="1"/>
</dbReference>
<feature type="transmembrane region" description="Helical" evidence="13">
    <location>
        <begin position="450"/>
        <end position="481"/>
    </location>
</feature>
<evidence type="ECO:0000256" key="1">
    <source>
        <dbReference type="ARBA" id="ARBA00004141"/>
    </source>
</evidence>
<dbReference type="Gene3D" id="1.20.1250.20">
    <property type="entry name" value="MFS general substrate transporter like domains"/>
    <property type="match status" value="2"/>
</dbReference>
<proteinExistence type="inferred from homology"/>
<evidence type="ECO:0000313" key="15">
    <source>
        <dbReference type="EMBL" id="CAB3359868.1"/>
    </source>
</evidence>
<name>A0A8S1BRX6_9INSE</name>
<evidence type="ECO:0000256" key="11">
    <source>
        <dbReference type="ARBA" id="ARBA00068450"/>
    </source>
</evidence>
<evidence type="ECO:0000313" key="16">
    <source>
        <dbReference type="Proteomes" id="UP000494165"/>
    </source>
</evidence>
<dbReference type="CDD" id="cd17318">
    <property type="entry name" value="MFS_SLC17"/>
    <property type="match status" value="1"/>
</dbReference>
<reference evidence="15 16" key="1">
    <citation type="submission" date="2020-04" db="EMBL/GenBank/DDBJ databases">
        <authorList>
            <person name="Alioto T."/>
            <person name="Alioto T."/>
            <person name="Gomez Garrido J."/>
        </authorList>
    </citation>
    <scope>NUCLEOTIDE SEQUENCE [LARGE SCALE GENOMIC DNA]</scope>
</reference>
<feature type="domain" description="Major facilitator superfamily (MFS) profile" evidence="14">
    <location>
        <begin position="140"/>
        <end position="564"/>
    </location>
</feature>
<dbReference type="FunFam" id="1.20.1250.20:FF:000003">
    <property type="entry name" value="Solute carrier family 17 member 3"/>
    <property type="match status" value="1"/>
</dbReference>
<dbReference type="Pfam" id="PF07690">
    <property type="entry name" value="MFS_1"/>
    <property type="match status" value="1"/>
</dbReference>
<evidence type="ECO:0000256" key="2">
    <source>
        <dbReference type="ARBA" id="ARBA00008586"/>
    </source>
</evidence>
<evidence type="ECO:0000256" key="10">
    <source>
        <dbReference type="ARBA" id="ARBA00054632"/>
    </source>
</evidence>
<evidence type="ECO:0000256" key="8">
    <source>
        <dbReference type="ARBA" id="ARBA00023136"/>
    </source>
</evidence>
<dbReference type="SUPFAM" id="SSF103473">
    <property type="entry name" value="MFS general substrate transporter"/>
    <property type="match status" value="1"/>
</dbReference>
<keyword evidence="9" id="KW-0739">Sodium transport</keyword>
<evidence type="ECO:0000256" key="4">
    <source>
        <dbReference type="ARBA" id="ARBA00022692"/>
    </source>
</evidence>
<feature type="region of interest" description="Disordered" evidence="12">
    <location>
        <begin position="564"/>
        <end position="596"/>
    </location>
</feature>
<accession>A0A8S1BRX6</accession>
<feature type="transmembrane region" description="Helical" evidence="13">
    <location>
        <begin position="540"/>
        <end position="561"/>
    </location>
</feature>
<keyword evidence="16" id="KW-1185">Reference proteome</keyword>
<evidence type="ECO:0000256" key="5">
    <source>
        <dbReference type="ARBA" id="ARBA00022847"/>
    </source>
</evidence>
<keyword evidence="8 13" id="KW-0472">Membrane</keyword>
<feature type="transmembrane region" description="Helical" evidence="13">
    <location>
        <begin position="214"/>
        <end position="233"/>
    </location>
</feature>
<dbReference type="GO" id="GO:0006814">
    <property type="term" value="P:sodium ion transport"/>
    <property type="evidence" value="ECO:0007669"/>
    <property type="project" value="UniProtKB-KW"/>
</dbReference>
<evidence type="ECO:0000259" key="14">
    <source>
        <dbReference type="PROSITE" id="PS50850"/>
    </source>
</evidence>
<feature type="compositionally biased region" description="Low complexity" evidence="12">
    <location>
        <begin position="577"/>
        <end position="596"/>
    </location>
</feature>
<evidence type="ECO:0000256" key="7">
    <source>
        <dbReference type="ARBA" id="ARBA00023053"/>
    </source>
</evidence>
<feature type="transmembrane region" description="Helical" evidence="13">
    <location>
        <begin position="364"/>
        <end position="389"/>
    </location>
</feature>
<comment type="similarity">
    <text evidence="2">Belongs to the major facilitator superfamily. Sodium/anion cotransporter family.</text>
</comment>